<evidence type="ECO:0000256" key="15">
    <source>
        <dbReference type="ARBA" id="ARBA00049811"/>
    </source>
</evidence>
<evidence type="ECO:0000256" key="4">
    <source>
        <dbReference type="ARBA" id="ARBA00022525"/>
    </source>
</evidence>
<proteinExistence type="inferred from homology"/>
<comment type="similarity">
    <text evidence="13">Belongs to the cationic peptide 01 (latrotoxin) family. 03 (alpha-latrotoxin) subfamily.</text>
</comment>
<evidence type="ECO:0000256" key="10">
    <source>
        <dbReference type="ARBA" id="ARBA00023043"/>
    </source>
</evidence>
<dbReference type="GO" id="GO:0044231">
    <property type="term" value="C:host cell presynaptic membrane"/>
    <property type="evidence" value="ECO:0007669"/>
    <property type="project" value="UniProtKB-KW"/>
</dbReference>
<feature type="repeat" description="ANK" evidence="16">
    <location>
        <begin position="234"/>
        <end position="267"/>
    </location>
</feature>
<evidence type="ECO:0000313" key="18">
    <source>
        <dbReference type="Proteomes" id="UP001054945"/>
    </source>
</evidence>
<keyword evidence="6" id="KW-0800">Toxin</keyword>
<keyword evidence="4" id="KW-0964">Secreted</keyword>
<dbReference type="Pfam" id="PF12796">
    <property type="entry name" value="Ank_2"/>
    <property type="match status" value="5"/>
</dbReference>
<protein>
    <recommendedName>
        <fullName evidence="15">Alpha-latrotoxin</fullName>
    </recommendedName>
</protein>
<evidence type="ECO:0000256" key="8">
    <source>
        <dbReference type="ARBA" id="ARBA00022737"/>
    </source>
</evidence>
<evidence type="ECO:0000256" key="16">
    <source>
        <dbReference type="PROSITE-ProRule" id="PRU00023"/>
    </source>
</evidence>
<evidence type="ECO:0000256" key="2">
    <source>
        <dbReference type="ARBA" id="ARBA00004613"/>
    </source>
</evidence>
<comment type="caution">
    <text evidence="17">The sequence shown here is derived from an EMBL/GenBank/DDBJ whole genome shotgun (WGS) entry which is preliminary data.</text>
</comment>
<organism evidence="17 18">
    <name type="scientific">Caerostris extrusa</name>
    <name type="common">Bark spider</name>
    <name type="synonym">Caerostris bankana</name>
    <dbReference type="NCBI Taxonomy" id="172846"/>
    <lineage>
        <taxon>Eukaryota</taxon>
        <taxon>Metazoa</taxon>
        <taxon>Ecdysozoa</taxon>
        <taxon>Arthropoda</taxon>
        <taxon>Chelicerata</taxon>
        <taxon>Arachnida</taxon>
        <taxon>Araneae</taxon>
        <taxon>Araneomorphae</taxon>
        <taxon>Entelegynae</taxon>
        <taxon>Araneoidea</taxon>
        <taxon>Araneidae</taxon>
        <taxon>Caerostris</taxon>
    </lineage>
</organism>
<evidence type="ECO:0000256" key="3">
    <source>
        <dbReference type="ARBA" id="ARBA00022483"/>
    </source>
</evidence>
<feature type="repeat" description="ANK" evidence="16">
    <location>
        <begin position="35"/>
        <end position="67"/>
    </location>
</feature>
<keyword evidence="3" id="KW-0268">Exocytosis</keyword>
<feature type="repeat" description="ANK" evidence="16">
    <location>
        <begin position="434"/>
        <end position="466"/>
    </location>
</feature>
<dbReference type="Proteomes" id="UP001054945">
    <property type="component" value="Unassembled WGS sequence"/>
</dbReference>
<evidence type="ECO:0000256" key="7">
    <source>
        <dbReference type="ARBA" id="ARBA00022699"/>
    </source>
</evidence>
<feature type="repeat" description="ANK" evidence="16">
    <location>
        <begin position="140"/>
        <end position="166"/>
    </location>
</feature>
<keyword evidence="10 16" id="KW-0040">ANK repeat</keyword>
<comment type="subunit">
    <text evidence="14">Homotetramer in membranes.</text>
</comment>
<reference evidence="17 18" key="1">
    <citation type="submission" date="2021-06" db="EMBL/GenBank/DDBJ databases">
        <title>Caerostris extrusa draft genome.</title>
        <authorList>
            <person name="Kono N."/>
            <person name="Arakawa K."/>
        </authorList>
    </citation>
    <scope>NUCLEOTIDE SEQUENCE [LARGE SCALE GENOMIC DNA]</scope>
</reference>
<evidence type="ECO:0000256" key="13">
    <source>
        <dbReference type="ARBA" id="ARBA00049657"/>
    </source>
</evidence>
<evidence type="ECO:0000256" key="12">
    <source>
        <dbReference type="ARBA" id="ARBA00023298"/>
    </source>
</evidence>
<dbReference type="Gene3D" id="1.25.40.20">
    <property type="entry name" value="Ankyrin repeat-containing domain"/>
    <property type="match status" value="5"/>
</dbReference>
<dbReference type="InterPro" id="IPR036770">
    <property type="entry name" value="Ankyrin_rpt-contain_sf"/>
</dbReference>
<evidence type="ECO:0000256" key="5">
    <source>
        <dbReference type="ARBA" id="ARBA00022537"/>
    </source>
</evidence>
<dbReference type="SMART" id="SM00248">
    <property type="entry name" value="ANK"/>
    <property type="match status" value="13"/>
</dbReference>
<keyword evidence="11" id="KW-0472">Membrane</keyword>
<dbReference type="EMBL" id="BPLR01000956">
    <property type="protein sequence ID" value="GIY98728.1"/>
    <property type="molecule type" value="Genomic_DNA"/>
</dbReference>
<comment type="subcellular location">
    <subcellularLocation>
        <location evidence="2">Secreted</location>
    </subcellularLocation>
    <subcellularLocation>
        <location evidence="1">Target cell membrane</location>
    </subcellularLocation>
</comment>
<feature type="repeat" description="ANK" evidence="16">
    <location>
        <begin position="177"/>
        <end position="198"/>
    </location>
</feature>
<evidence type="ECO:0000256" key="14">
    <source>
        <dbReference type="ARBA" id="ARBA00049715"/>
    </source>
</evidence>
<dbReference type="PANTHER" id="PTHR24198:SF165">
    <property type="entry name" value="ANKYRIN REPEAT-CONTAINING PROTEIN-RELATED"/>
    <property type="match status" value="1"/>
</dbReference>
<dbReference type="SUPFAM" id="SSF48403">
    <property type="entry name" value="Ankyrin repeat"/>
    <property type="match status" value="2"/>
</dbReference>
<sequence>MTLPLHVACSTGNRNSVKKIIDTVPLHLLETKDETGKTPLMLCVMHNQVECANFLLKAGVHVDNCDHAGQTALHIASNKGFHRCIRLLLSYNASNIKPGAIDIQDSSKKTSLHWSTAYANIENTKILLAKDANICIPDEEGKTPLHWAATNASVHALECVKILLEKERSLINWQDYSGRSAVHLAVATGSIEVVRYLVCREDCSIDILDNTFCFCGKADILLSGRACYTSADDNGATALHYAAFNNHAKTVEVFLSRNYVSVDVEDSQGQNALIWAAAQNSKDVVNIMATNGVNLLHADKNGTTALHAAALQGHEATTEMLLNLLVPIDVKDKCGMTPLLRACEFGRSKTALLLMNQGANIYEKDAKDRSSLHWCALGGHAYLCQLLILKKVECDDQDVFGMTPLHYACMKNGYLNCVSVLLESKAQVNLVDMEGKTPLHHAILSDHKGAIKLICDYDGDVNAMVLLQNNWKTTLDLAVMKDNTEIIKLLRQYGALQYKEIEELAAFKIKAPQRVDFRHHAVRWLENWTIAETALGILPHFFLNLSSHF</sequence>
<feature type="repeat" description="ANK" evidence="16">
    <location>
        <begin position="301"/>
        <end position="333"/>
    </location>
</feature>
<dbReference type="PROSITE" id="PS50297">
    <property type="entry name" value="ANK_REP_REGION"/>
    <property type="match status" value="8"/>
</dbReference>
<keyword evidence="18" id="KW-1185">Reference proteome</keyword>
<evidence type="ECO:0000313" key="17">
    <source>
        <dbReference type="EMBL" id="GIY98728.1"/>
    </source>
</evidence>
<gene>
    <name evidence="17" type="primary">INVS</name>
    <name evidence="17" type="ORF">CEXT_99922</name>
</gene>
<feature type="repeat" description="ANK" evidence="16">
    <location>
        <begin position="68"/>
        <end position="94"/>
    </location>
</feature>
<feature type="repeat" description="ANK" evidence="16">
    <location>
        <begin position="334"/>
        <end position="366"/>
    </location>
</feature>
<dbReference type="GO" id="GO:0006887">
    <property type="term" value="P:exocytosis"/>
    <property type="evidence" value="ECO:0007669"/>
    <property type="project" value="UniProtKB-KW"/>
</dbReference>
<keyword evidence="12" id="KW-1053">Target membrane</keyword>
<dbReference type="PROSITE" id="PS50088">
    <property type="entry name" value="ANK_REPEAT"/>
    <property type="match status" value="9"/>
</dbReference>
<dbReference type="PANTHER" id="PTHR24198">
    <property type="entry name" value="ANKYRIN REPEAT AND PROTEIN KINASE DOMAIN-CONTAINING PROTEIN"/>
    <property type="match status" value="1"/>
</dbReference>
<feature type="repeat" description="ANK" evidence="16">
    <location>
        <begin position="400"/>
        <end position="433"/>
    </location>
</feature>
<dbReference type="GO" id="GO:0005576">
    <property type="term" value="C:extracellular region"/>
    <property type="evidence" value="ECO:0007669"/>
    <property type="project" value="UniProtKB-SubCell"/>
</dbReference>
<keyword evidence="8" id="KW-0677">Repeat</keyword>
<evidence type="ECO:0000256" key="11">
    <source>
        <dbReference type="ARBA" id="ARBA00023136"/>
    </source>
</evidence>
<dbReference type="GO" id="GO:0044218">
    <property type="term" value="C:other organism cell membrane"/>
    <property type="evidence" value="ECO:0007669"/>
    <property type="project" value="UniProtKB-KW"/>
</dbReference>
<keyword evidence="9" id="KW-0638">Presynaptic neurotoxin</keyword>
<evidence type="ECO:0000256" key="1">
    <source>
        <dbReference type="ARBA" id="ARBA00004175"/>
    </source>
</evidence>
<dbReference type="AlphaFoldDB" id="A0AAV4XVX0"/>
<name>A0AAV4XVX0_CAEEX</name>
<evidence type="ECO:0000256" key="6">
    <source>
        <dbReference type="ARBA" id="ARBA00022656"/>
    </source>
</evidence>
<keyword evidence="7" id="KW-0528">Neurotoxin</keyword>
<dbReference type="GO" id="GO:0090729">
    <property type="term" value="F:toxin activity"/>
    <property type="evidence" value="ECO:0007669"/>
    <property type="project" value="UniProtKB-KW"/>
</dbReference>
<accession>A0AAV4XVX0</accession>
<evidence type="ECO:0000256" key="9">
    <source>
        <dbReference type="ARBA" id="ARBA00023028"/>
    </source>
</evidence>
<dbReference type="Pfam" id="PF00023">
    <property type="entry name" value="Ank"/>
    <property type="match status" value="1"/>
</dbReference>
<dbReference type="InterPro" id="IPR002110">
    <property type="entry name" value="Ankyrin_rpt"/>
</dbReference>
<keyword evidence="5" id="KW-1052">Target cell membrane</keyword>